<gene>
    <name evidence="2" type="ORF">CAZ10_10190</name>
</gene>
<dbReference type="RefSeq" id="WP_065327496.1">
    <property type="nucleotide sequence ID" value="NZ_NFFZ01000004.1"/>
</dbReference>
<evidence type="ECO:0000313" key="2">
    <source>
        <dbReference type="EMBL" id="OTI63195.1"/>
    </source>
</evidence>
<evidence type="ECO:0000313" key="3">
    <source>
        <dbReference type="Proteomes" id="UP000194857"/>
    </source>
</evidence>
<protein>
    <submittedName>
        <fullName evidence="2">Uncharacterized protein</fullName>
    </submittedName>
</protein>
<comment type="caution">
    <text evidence="2">The sequence shown here is derived from an EMBL/GenBank/DDBJ whole genome shotgun (WGS) entry which is preliminary data.</text>
</comment>
<feature type="region of interest" description="Disordered" evidence="1">
    <location>
        <begin position="142"/>
        <end position="173"/>
    </location>
</feature>
<accession>A0A241XS74</accession>
<dbReference type="AlphaFoldDB" id="A0A241XS74"/>
<name>A0A241XS74_PSEAI</name>
<sequence>MTDRSAPPADQAEVFNRILDNLKWEERLPRGFGGLIENRLPVEGQFLITGIHNGPKPHRIGYVVQIRRKQGRLGTDNYLLRHADGTLMQHSDQFFAAATPEEIDAIRPFFGENLPETEDYSHGYDLGSQESRATGFIIEPPAGFQPRGGEGTSMRVTQTDPDGRRSTTHIAFI</sequence>
<organism evidence="2 3">
    <name type="scientific">Pseudomonas aeruginosa</name>
    <dbReference type="NCBI Taxonomy" id="287"/>
    <lineage>
        <taxon>Bacteria</taxon>
        <taxon>Pseudomonadati</taxon>
        <taxon>Pseudomonadota</taxon>
        <taxon>Gammaproteobacteria</taxon>
        <taxon>Pseudomonadales</taxon>
        <taxon>Pseudomonadaceae</taxon>
        <taxon>Pseudomonas</taxon>
    </lineage>
</organism>
<proteinExistence type="predicted"/>
<evidence type="ECO:0000256" key="1">
    <source>
        <dbReference type="SAM" id="MobiDB-lite"/>
    </source>
</evidence>
<reference evidence="2 3" key="1">
    <citation type="submission" date="2017-05" db="EMBL/GenBank/DDBJ databases">
        <authorList>
            <person name="Song R."/>
            <person name="Chenine A.L."/>
            <person name="Ruprecht R.M."/>
        </authorList>
    </citation>
    <scope>NUCLEOTIDE SEQUENCE [LARGE SCALE GENOMIC DNA]</scope>
    <source>
        <strain evidence="2 3">S567_C10_BS</strain>
    </source>
</reference>
<dbReference type="EMBL" id="NFFZ01000004">
    <property type="protein sequence ID" value="OTI63195.1"/>
    <property type="molecule type" value="Genomic_DNA"/>
</dbReference>
<dbReference type="Proteomes" id="UP000194857">
    <property type="component" value="Unassembled WGS sequence"/>
</dbReference>